<dbReference type="Proteomes" id="UP000022910">
    <property type="component" value="Unassembled WGS sequence"/>
</dbReference>
<organism evidence="1 2">
    <name type="scientific">Rhizophagus irregularis (strain DAOM 197198w)</name>
    <name type="common">Glomus intraradices</name>
    <dbReference type="NCBI Taxonomy" id="1432141"/>
    <lineage>
        <taxon>Eukaryota</taxon>
        <taxon>Fungi</taxon>
        <taxon>Fungi incertae sedis</taxon>
        <taxon>Mucoromycota</taxon>
        <taxon>Glomeromycotina</taxon>
        <taxon>Glomeromycetes</taxon>
        <taxon>Glomerales</taxon>
        <taxon>Glomeraceae</taxon>
        <taxon>Rhizophagus</taxon>
    </lineage>
</organism>
<gene>
    <name evidence="1" type="ORF">RirG_073320</name>
</gene>
<proteinExistence type="predicted"/>
<dbReference type="PANTHER" id="PTHR31424:SF5">
    <property type="entry name" value="APPLE DOMAIN-CONTAINING PROTEIN"/>
    <property type="match status" value="1"/>
</dbReference>
<dbReference type="PANTHER" id="PTHR31424">
    <property type="entry name" value="PROTEIN CBG23806"/>
    <property type="match status" value="1"/>
</dbReference>
<name>A0A015LHB9_RHIIW</name>
<evidence type="ECO:0000313" key="1">
    <source>
        <dbReference type="EMBL" id="EXX72016.1"/>
    </source>
</evidence>
<keyword evidence="2" id="KW-1185">Reference proteome</keyword>
<dbReference type="AlphaFoldDB" id="A0A015LHB9"/>
<sequence length="101" mass="11781">MKRMIYLNQTINIGKEKYETLDKVGKIFALQLADLKENGIIDDDGVHWPIKFYFSGDWKFTYIILGLNAPNSEYFCLFCECDAKSRHNMDLFWMPTGNTKG</sequence>
<dbReference type="EMBL" id="JEMT01015810">
    <property type="protein sequence ID" value="EXX72016.1"/>
    <property type="molecule type" value="Genomic_DNA"/>
</dbReference>
<comment type="caution">
    <text evidence="1">The sequence shown here is derived from an EMBL/GenBank/DDBJ whole genome shotgun (WGS) entry which is preliminary data.</text>
</comment>
<accession>A0A015LHB9</accession>
<evidence type="ECO:0000313" key="2">
    <source>
        <dbReference type="Proteomes" id="UP000022910"/>
    </source>
</evidence>
<dbReference type="HOGENOM" id="CLU_2293219_0_0_1"/>
<reference evidence="1 2" key="1">
    <citation type="submission" date="2014-02" db="EMBL/GenBank/DDBJ databases">
        <title>Single nucleus genome sequencing reveals high similarity among nuclei of an endomycorrhizal fungus.</title>
        <authorList>
            <person name="Lin K."/>
            <person name="Geurts R."/>
            <person name="Zhang Z."/>
            <person name="Limpens E."/>
            <person name="Saunders D.G."/>
            <person name="Mu D."/>
            <person name="Pang E."/>
            <person name="Cao H."/>
            <person name="Cha H."/>
            <person name="Lin T."/>
            <person name="Zhou Q."/>
            <person name="Shang Y."/>
            <person name="Li Y."/>
            <person name="Ivanov S."/>
            <person name="Sharma T."/>
            <person name="Velzen R.V."/>
            <person name="Ruijter N.D."/>
            <person name="Aanen D.K."/>
            <person name="Win J."/>
            <person name="Kamoun S."/>
            <person name="Bisseling T."/>
            <person name="Huang S."/>
        </authorList>
    </citation>
    <scope>NUCLEOTIDE SEQUENCE [LARGE SCALE GENOMIC DNA]</scope>
    <source>
        <strain evidence="2">DAOM197198w</strain>
    </source>
</reference>
<protein>
    <submittedName>
        <fullName evidence="1">Uncharacterized protein</fullName>
    </submittedName>
</protein>
<dbReference type="OrthoDB" id="2415320at2759"/>